<evidence type="ECO:0000256" key="6">
    <source>
        <dbReference type="ARBA" id="ARBA00022692"/>
    </source>
</evidence>
<evidence type="ECO:0000256" key="2">
    <source>
        <dbReference type="ARBA" id="ARBA00006434"/>
    </source>
</evidence>
<sequence length="1206" mass="129519">MLQTWFIVAVSAAYLGLLFAVAHYGDRRADSGRSIINNATVYALSFGVYATSWTYYGSVGWAARAGVGFLPIYLGPTIMLALGWLVLRRIIRISRRHRVTSLADFVSARYGKSTALGALVTIIAVVGVIPYISLQLKAVSITFATLRRHPEITSATELSHIPVLQDTGLYAALVLAAFTILFGTRHLDATERHEGMVAAIAFESVVKLVAFLSVGIFVVFSMFGGFDDLFSRAADAGHTTLFTLRGQTGYGSWVWLMVLSMLAIVLLPRQWQISVVENVDERHLKRVLWLFPLYLLVISAFVLPIAAGGLLRFGTGADADTFVLTLPMAGGQEALALFVFIGGLSAATSMIIVETIALSTMVSNSLVMPLLLRSKSRLAHRDNLAGLVLGIRRAAIVLILLLGYGYLRVAGGETALVSIGLVSFAAVAQFAPAILGGLFWTGGTRRGVLVGLVAGFAVWAYTLVLPTFADAGLLSAAFLREGPLGIGLLRPEQLFGMPAMDPISHAMFWSALVNVGGYVVVSLADPPGAAERAQAVQFVGVLEEPLRERRRQVRATVGELQTLLERFLGPEGAQRVLRSSPGRRPDSPAAEAPPELVHHAEAQLAGSVGAASARLAVAAVAGEEEVGTEEVMRMIGEASQRVELVRWRLKLLYDATGGIGTTLDVTRTAEELAQVAVPRFADYVAVDLAESVLREEELGADGTSTGIKRMQRAAVSGIRDDAPLFAVGDRLTFSPSSPQARAVENGVAVLVPRLRESTQWREVDLDPARGSRVIDYGIHSLITAPLSARGVLLGMVHFWRSEKPEPFDQDDLSLAAELATRASVSVDNARRYTREHGLAVALQRRLLPRGLPEQNAVEVASRYLPAQAVGGDWFDVIPLPGARVALVMGDIVGHGLHAAATMGQLRTAVHNFSTPLDLPPDELLSHLDELVTLIDQDAITAGDRTTVTGATCLYAVYDSVSGTCVIASAGHPPPALVHPDGRVEFLDVPPCLPLGIGGLPFEATELSLAEGSRLVLFTDGLVERRALDIDIGLRLLRETLARADPSPEGTCDAVLDALLPEPRSDDIALLVARTRVLGPGHVAEWDVERDPAAVSRVRAAVSARLMEWELEDLVFSTELICSELITNAVRHATGPIKARLIRDRGLTFEVSDHSSTSPHLRYAASTDEGGRGLFLVAQFAERWGTRYTKEGKVIWAEQTTPGTPGG</sequence>
<dbReference type="SUPFAM" id="SSF55781">
    <property type="entry name" value="GAF domain-like"/>
    <property type="match status" value="1"/>
</dbReference>
<evidence type="ECO:0000256" key="21">
    <source>
        <dbReference type="SAM" id="MobiDB-lite"/>
    </source>
</evidence>
<evidence type="ECO:0000256" key="16">
    <source>
        <dbReference type="ARBA" id="ARBA00023211"/>
    </source>
</evidence>
<evidence type="ECO:0000259" key="23">
    <source>
        <dbReference type="SMART" id="SM00065"/>
    </source>
</evidence>
<feature type="transmembrane region" description="Helical" evidence="22">
    <location>
        <begin position="167"/>
        <end position="184"/>
    </location>
</feature>
<feature type="transmembrane region" description="Helical" evidence="22">
    <location>
        <begin position="36"/>
        <end position="56"/>
    </location>
</feature>
<dbReference type="FunFam" id="3.30.565.10:FF:000028">
    <property type="entry name" value="PAS sensor protein"/>
    <property type="match status" value="1"/>
</dbReference>
<dbReference type="GO" id="GO:0022857">
    <property type="term" value="F:transmembrane transporter activity"/>
    <property type="evidence" value="ECO:0007669"/>
    <property type="project" value="InterPro"/>
</dbReference>
<evidence type="ECO:0000256" key="19">
    <source>
        <dbReference type="ARBA" id="ARBA00075117"/>
    </source>
</evidence>
<keyword evidence="26" id="KW-1185">Reference proteome</keyword>
<keyword evidence="16" id="KW-0464">Manganese</keyword>
<evidence type="ECO:0000256" key="13">
    <source>
        <dbReference type="ARBA" id="ARBA00022912"/>
    </source>
</evidence>
<dbReference type="SMART" id="SM00331">
    <property type="entry name" value="PP2C_SIG"/>
    <property type="match status" value="1"/>
</dbReference>
<dbReference type="InterPro" id="IPR001932">
    <property type="entry name" value="PPM-type_phosphatase-like_dom"/>
</dbReference>
<dbReference type="InterPro" id="IPR001734">
    <property type="entry name" value="Na/solute_symporter"/>
</dbReference>
<keyword evidence="7" id="KW-0479">Metal-binding</keyword>
<feature type="transmembrane region" description="Helical" evidence="22">
    <location>
        <begin position="6"/>
        <end position="24"/>
    </location>
</feature>
<dbReference type="InterPro" id="IPR052016">
    <property type="entry name" value="Bact_Sigma-Reg"/>
</dbReference>
<dbReference type="CDD" id="cd16936">
    <property type="entry name" value="HATPase_RsbW-like"/>
    <property type="match status" value="1"/>
</dbReference>
<gene>
    <name evidence="25" type="ORF">BU52_03075</name>
</gene>
<dbReference type="AlphaFoldDB" id="A0A081XZS3"/>
<dbReference type="GO" id="GO:0016301">
    <property type="term" value="F:kinase activity"/>
    <property type="evidence" value="ECO:0007669"/>
    <property type="project" value="UniProtKB-KW"/>
</dbReference>
<dbReference type="Gene3D" id="3.30.450.40">
    <property type="match status" value="1"/>
</dbReference>
<evidence type="ECO:0000256" key="5">
    <source>
        <dbReference type="ARBA" id="ARBA00022679"/>
    </source>
</evidence>
<evidence type="ECO:0000256" key="3">
    <source>
        <dbReference type="ARBA" id="ARBA00013081"/>
    </source>
</evidence>
<feature type="domain" description="GAF" evidence="23">
    <location>
        <begin position="676"/>
        <end position="836"/>
    </location>
</feature>
<dbReference type="eggNOG" id="COG2208">
    <property type="taxonomic scope" value="Bacteria"/>
</dbReference>
<evidence type="ECO:0000313" key="26">
    <source>
        <dbReference type="Proteomes" id="UP000028341"/>
    </source>
</evidence>
<accession>A0A081XZS3</accession>
<dbReference type="Gene3D" id="3.30.565.10">
    <property type="entry name" value="Histidine kinase-like ATPase, C-terminal domain"/>
    <property type="match status" value="1"/>
</dbReference>
<comment type="similarity">
    <text evidence="2">Belongs to the sodium:solute symporter (SSF) (TC 2.A.21) family.</text>
</comment>
<dbReference type="SMART" id="SM00065">
    <property type="entry name" value="GAF"/>
    <property type="match status" value="1"/>
</dbReference>
<feature type="region of interest" description="Disordered" evidence="21">
    <location>
        <begin position="574"/>
        <end position="593"/>
    </location>
</feature>
<dbReference type="CDD" id="cd10322">
    <property type="entry name" value="SLC5sbd"/>
    <property type="match status" value="1"/>
</dbReference>
<feature type="transmembrane region" description="Helical" evidence="22">
    <location>
        <begin position="250"/>
        <end position="267"/>
    </location>
</feature>
<dbReference type="Pfam" id="PF13581">
    <property type="entry name" value="HATPase_c_2"/>
    <property type="match status" value="1"/>
</dbReference>
<dbReference type="PROSITE" id="PS50283">
    <property type="entry name" value="NA_SOLUT_SYMP_3"/>
    <property type="match status" value="1"/>
</dbReference>
<dbReference type="InterPro" id="IPR038377">
    <property type="entry name" value="Na/Glc_symporter_sf"/>
</dbReference>
<proteinExistence type="inferred from homology"/>
<dbReference type="GO" id="GO:0005524">
    <property type="term" value="F:ATP binding"/>
    <property type="evidence" value="ECO:0007669"/>
    <property type="project" value="UniProtKB-KW"/>
</dbReference>
<dbReference type="FunFam" id="3.30.450.40:FF:000035">
    <property type="entry name" value="PAS sensor protein"/>
    <property type="match status" value="1"/>
</dbReference>
<evidence type="ECO:0000259" key="24">
    <source>
        <dbReference type="SMART" id="SM00331"/>
    </source>
</evidence>
<dbReference type="InterPro" id="IPR003018">
    <property type="entry name" value="GAF"/>
</dbReference>
<dbReference type="EC" id="3.1.3.16" evidence="3"/>
<comment type="catalytic activity">
    <reaction evidence="17">
        <text>O-phospho-L-seryl-[protein] + H2O = L-seryl-[protein] + phosphate</text>
        <dbReference type="Rhea" id="RHEA:20629"/>
        <dbReference type="Rhea" id="RHEA-COMP:9863"/>
        <dbReference type="Rhea" id="RHEA-COMP:11604"/>
        <dbReference type="ChEBI" id="CHEBI:15377"/>
        <dbReference type="ChEBI" id="CHEBI:29999"/>
        <dbReference type="ChEBI" id="CHEBI:43474"/>
        <dbReference type="ChEBI" id="CHEBI:83421"/>
        <dbReference type="EC" id="3.1.3.16"/>
    </reaction>
</comment>
<evidence type="ECO:0000256" key="12">
    <source>
        <dbReference type="ARBA" id="ARBA00022842"/>
    </source>
</evidence>
<dbReference type="EMBL" id="JFCB01000001">
    <property type="protein sequence ID" value="KES09046.1"/>
    <property type="molecule type" value="Genomic_DNA"/>
</dbReference>
<dbReference type="GO" id="GO:0004722">
    <property type="term" value="F:protein serine/threonine phosphatase activity"/>
    <property type="evidence" value="ECO:0007669"/>
    <property type="project" value="UniProtKB-EC"/>
</dbReference>
<dbReference type="Pfam" id="PF07228">
    <property type="entry name" value="SpoIIE"/>
    <property type="match status" value="1"/>
</dbReference>
<dbReference type="InterPro" id="IPR003594">
    <property type="entry name" value="HATPase_dom"/>
</dbReference>
<evidence type="ECO:0000256" key="14">
    <source>
        <dbReference type="ARBA" id="ARBA00022989"/>
    </source>
</evidence>
<comment type="subcellular location">
    <subcellularLocation>
        <location evidence="1">Membrane</location>
        <topology evidence="1">Multi-pass membrane protein</topology>
    </subcellularLocation>
</comment>
<organism evidence="25 26">
    <name type="scientific">Streptomyces toyocaensis</name>
    <dbReference type="NCBI Taxonomy" id="55952"/>
    <lineage>
        <taxon>Bacteria</taxon>
        <taxon>Bacillati</taxon>
        <taxon>Actinomycetota</taxon>
        <taxon>Actinomycetes</taxon>
        <taxon>Kitasatosporales</taxon>
        <taxon>Streptomycetaceae</taxon>
        <taxon>Streptomyces</taxon>
    </lineage>
</organism>
<evidence type="ECO:0000256" key="8">
    <source>
        <dbReference type="ARBA" id="ARBA00022741"/>
    </source>
</evidence>
<dbReference type="eggNOG" id="COG0591">
    <property type="taxonomic scope" value="Bacteria"/>
</dbReference>
<feature type="transmembrane region" description="Helical" evidence="22">
    <location>
        <begin position="68"/>
        <end position="87"/>
    </location>
</feature>
<evidence type="ECO:0000256" key="11">
    <source>
        <dbReference type="ARBA" id="ARBA00022840"/>
    </source>
</evidence>
<feature type="transmembrane region" description="Helical" evidence="22">
    <location>
        <begin position="334"/>
        <end position="363"/>
    </location>
</feature>
<evidence type="ECO:0000256" key="10">
    <source>
        <dbReference type="ARBA" id="ARBA00022801"/>
    </source>
</evidence>
<dbReference type="InterPro" id="IPR036890">
    <property type="entry name" value="HATPase_C_sf"/>
</dbReference>
<keyword evidence="8" id="KW-0547">Nucleotide-binding</keyword>
<keyword evidence="14 22" id="KW-1133">Transmembrane helix</keyword>
<dbReference type="GO" id="GO:0016020">
    <property type="term" value="C:membrane"/>
    <property type="evidence" value="ECO:0007669"/>
    <property type="project" value="UniProtKB-SubCell"/>
</dbReference>
<dbReference type="Pfam" id="PF01590">
    <property type="entry name" value="GAF"/>
    <property type="match status" value="1"/>
</dbReference>
<keyword evidence="5" id="KW-0808">Transferase</keyword>
<reference evidence="25 26" key="1">
    <citation type="submission" date="2014-02" db="EMBL/GenBank/DDBJ databases">
        <title>The genome announcement of Streptomyces toyocaensis NRRL15009.</title>
        <authorList>
            <person name="Hong H.-J."/>
            <person name="Kwun M.J."/>
        </authorList>
    </citation>
    <scope>NUCLEOTIDE SEQUENCE [LARGE SCALE GENOMIC DNA]</scope>
    <source>
        <strain evidence="25 26">NRRL 15009</strain>
    </source>
</reference>
<keyword evidence="6 22" id="KW-0812">Transmembrane</keyword>
<comment type="function">
    <text evidence="18">Primarily acts as an independent SigF regulator that is sensitive to the osmosensory signal, mediating the cross talk of PknD with the SigF regulon. Possesses both phosphatase and kinase activities. The kinase domain functions as a classic anti-sigma factor-like kinase to phosphorylate the anti-anti-sigma factor domain at the canonical regulatory site, and the phosphatase domain antagonizes this activity.</text>
</comment>
<evidence type="ECO:0000256" key="9">
    <source>
        <dbReference type="ARBA" id="ARBA00022777"/>
    </source>
</evidence>
<keyword evidence="10" id="KW-0378">Hydrolase</keyword>
<dbReference type="FunFam" id="3.60.40.10:FF:000005">
    <property type="entry name" value="Serine/threonine protein phosphatase"/>
    <property type="match status" value="1"/>
</dbReference>
<keyword evidence="12" id="KW-0460">Magnesium</keyword>
<dbReference type="eggNOG" id="COG2203">
    <property type="taxonomic scope" value="Bacteria"/>
</dbReference>
<dbReference type="PANTHER" id="PTHR43156">
    <property type="entry name" value="STAGE II SPORULATION PROTEIN E-RELATED"/>
    <property type="match status" value="1"/>
</dbReference>
<protein>
    <recommendedName>
        <fullName evidence="3">protein-serine/threonine phosphatase</fullName>
        <ecNumber evidence="3">3.1.3.16</ecNumber>
    </recommendedName>
    <alternativeName>
        <fullName evidence="20">Protein-serine/threonine phosphatase</fullName>
    </alternativeName>
    <alternativeName>
        <fullName evidence="19">Serine/threonine-protein kinase</fullName>
    </alternativeName>
</protein>
<feature type="transmembrane region" description="Helical" evidence="22">
    <location>
        <begin position="419"/>
        <end position="440"/>
    </location>
</feature>
<dbReference type="Proteomes" id="UP000028341">
    <property type="component" value="Unassembled WGS sequence"/>
</dbReference>
<feature type="transmembrane region" description="Helical" evidence="22">
    <location>
        <begin position="447"/>
        <end position="469"/>
    </location>
</feature>
<keyword evidence="9" id="KW-0418">Kinase</keyword>
<dbReference type="InterPro" id="IPR036457">
    <property type="entry name" value="PPM-type-like_dom_sf"/>
</dbReference>
<dbReference type="SUPFAM" id="SSF55874">
    <property type="entry name" value="ATPase domain of HSP90 chaperone/DNA topoisomerase II/histidine kinase"/>
    <property type="match status" value="1"/>
</dbReference>
<dbReference type="InterPro" id="IPR029016">
    <property type="entry name" value="GAF-like_dom_sf"/>
</dbReference>
<evidence type="ECO:0000256" key="7">
    <source>
        <dbReference type="ARBA" id="ARBA00022723"/>
    </source>
</evidence>
<evidence type="ECO:0000256" key="17">
    <source>
        <dbReference type="ARBA" id="ARBA00047761"/>
    </source>
</evidence>
<keyword evidence="4" id="KW-0597">Phosphoprotein</keyword>
<feature type="transmembrane region" description="Helical" evidence="22">
    <location>
        <begin position="196"/>
        <end position="223"/>
    </location>
</feature>
<evidence type="ECO:0000256" key="22">
    <source>
        <dbReference type="SAM" id="Phobius"/>
    </source>
</evidence>
<keyword evidence="13" id="KW-0904">Protein phosphatase</keyword>
<feature type="transmembrane region" description="Helical" evidence="22">
    <location>
        <begin position="115"/>
        <end position="134"/>
    </location>
</feature>
<evidence type="ECO:0000313" key="25">
    <source>
        <dbReference type="EMBL" id="KES09046.1"/>
    </source>
</evidence>
<dbReference type="STRING" id="55952.BU52_03075"/>
<evidence type="ECO:0000256" key="1">
    <source>
        <dbReference type="ARBA" id="ARBA00004141"/>
    </source>
</evidence>
<keyword evidence="15 22" id="KW-0472">Membrane</keyword>
<evidence type="ECO:0000256" key="15">
    <source>
        <dbReference type="ARBA" id="ARBA00023136"/>
    </source>
</evidence>
<dbReference type="SUPFAM" id="SSF81606">
    <property type="entry name" value="PP2C-like"/>
    <property type="match status" value="1"/>
</dbReference>
<dbReference type="RefSeq" id="WP_051857837.1">
    <property type="nucleotide sequence ID" value="NZ_JBFADL010000127.1"/>
</dbReference>
<dbReference type="Gene3D" id="1.20.1730.10">
    <property type="entry name" value="Sodium/glucose cotransporter"/>
    <property type="match status" value="1"/>
</dbReference>
<dbReference type="Gene3D" id="3.60.40.10">
    <property type="entry name" value="PPM-type phosphatase domain"/>
    <property type="match status" value="1"/>
</dbReference>
<dbReference type="GO" id="GO:0046872">
    <property type="term" value="F:metal ion binding"/>
    <property type="evidence" value="ECO:0007669"/>
    <property type="project" value="UniProtKB-KW"/>
</dbReference>
<evidence type="ECO:0000256" key="18">
    <source>
        <dbReference type="ARBA" id="ARBA00056274"/>
    </source>
</evidence>
<keyword evidence="11" id="KW-0067">ATP-binding</keyword>
<evidence type="ECO:0000256" key="20">
    <source>
        <dbReference type="ARBA" id="ARBA00081350"/>
    </source>
</evidence>
<feature type="domain" description="PPM-type phosphatase" evidence="24">
    <location>
        <begin position="854"/>
        <end position="1074"/>
    </location>
</feature>
<feature type="transmembrane region" description="Helical" evidence="22">
    <location>
        <begin position="384"/>
        <end position="407"/>
    </location>
</feature>
<dbReference type="PANTHER" id="PTHR43156:SF2">
    <property type="entry name" value="STAGE II SPORULATION PROTEIN E"/>
    <property type="match status" value="1"/>
</dbReference>
<feature type="transmembrane region" description="Helical" evidence="22">
    <location>
        <begin position="288"/>
        <end position="314"/>
    </location>
</feature>
<comment type="caution">
    <text evidence="25">The sequence shown here is derived from an EMBL/GenBank/DDBJ whole genome shotgun (WGS) entry which is preliminary data.</text>
</comment>
<evidence type="ECO:0000256" key="4">
    <source>
        <dbReference type="ARBA" id="ARBA00022553"/>
    </source>
</evidence>
<name>A0A081XZS3_STRTO</name>